<dbReference type="InterPro" id="IPR020479">
    <property type="entry name" value="HD_metazoa"/>
</dbReference>
<feature type="compositionally biased region" description="Low complexity" evidence="8">
    <location>
        <begin position="294"/>
        <end position="307"/>
    </location>
</feature>
<evidence type="ECO:0000256" key="6">
    <source>
        <dbReference type="PROSITE-ProRule" id="PRU00108"/>
    </source>
</evidence>
<dbReference type="STRING" id="121224.E0VA88"/>
<organism>
    <name type="scientific">Pediculus humanus subsp. corporis</name>
    <name type="common">Body louse</name>
    <dbReference type="NCBI Taxonomy" id="121224"/>
    <lineage>
        <taxon>Eukaryota</taxon>
        <taxon>Metazoa</taxon>
        <taxon>Ecdysozoa</taxon>
        <taxon>Arthropoda</taxon>
        <taxon>Hexapoda</taxon>
        <taxon>Insecta</taxon>
        <taxon>Pterygota</taxon>
        <taxon>Neoptera</taxon>
        <taxon>Paraneoptera</taxon>
        <taxon>Psocodea</taxon>
        <taxon>Troctomorpha</taxon>
        <taxon>Phthiraptera</taxon>
        <taxon>Anoplura</taxon>
        <taxon>Pediculidae</taxon>
        <taxon>Pediculus</taxon>
    </lineage>
</organism>
<dbReference type="Proteomes" id="UP000009046">
    <property type="component" value="Unassembled WGS sequence"/>
</dbReference>
<feature type="compositionally biased region" description="Polar residues" evidence="8">
    <location>
        <begin position="273"/>
        <end position="293"/>
    </location>
</feature>
<evidence type="ECO:0000313" key="10">
    <source>
        <dbReference type="EMBL" id="EEB10294.1"/>
    </source>
</evidence>
<accession>E0VA88</accession>
<keyword evidence="5 6" id="KW-0539">Nucleus</keyword>
<dbReference type="PROSITE" id="PS00027">
    <property type="entry name" value="HOMEOBOX_1"/>
    <property type="match status" value="1"/>
</dbReference>
<dbReference type="Pfam" id="PF00046">
    <property type="entry name" value="Homeodomain"/>
    <property type="match status" value="1"/>
</dbReference>
<feature type="domain" description="Homeobox" evidence="9">
    <location>
        <begin position="178"/>
        <end position="238"/>
    </location>
</feature>
<keyword evidence="12" id="KW-1185">Reference proteome</keyword>
<feature type="compositionally biased region" description="Basic residues" evidence="8">
    <location>
        <begin position="336"/>
        <end position="350"/>
    </location>
</feature>
<keyword evidence="4 6" id="KW-0371">Homeobox</keyword>
<evidence type="ECO:0000256" key="3">
    <source>
        <dbReference type="ARBA" id="ARBA00023125"/>
    </source>
</evidence>
<keyword evidence="3 6" id="KW-0238">DNA-binding</keyword>
<reference evidence="10" key="1">
    <citation type="submission" date="2007-04" db="EMBL/GenBank/DDBJ databases">
        <title>Annotation of Pediculus humanus corporis strain USDA.</title>
        <authorList>
            <person name="Kirkness E."/>
            <person name="Hannick L."/>
            <person name="Hass B."/>
            <person name="Bruggner R."/>
            <person name="Lawson D."/>
            <person name="Bidwell S."/>
            <person name="Joardar V."/>
            <person name="Caler E."/>
            <person name="Walenz B."/>
            <person name="Inman J."/>
            <person name="Schobel S."/>
            <person name="Galinsky K."/>
            <person name="Amedeo P."/>
            <person name="Strausberg R."/>
        </authorList>
    </citation>
    <scope>NUCLEOTIDE SEQUENCE</scope>
    <source>
        <strain evidence="10">USDA</strain>
    </source>
</reference>
<feature type="compositionally biased region" description="Gly residues" evidence="8">
    <location>
        <begin position="246"/>
        <end position="258"/>
    </location>
</feature>
<dbReference type="GO" id="GO:0005634">
    <property type="term" value="C:nucleus"/>
    <property type="evidence" value="ECO:0007669"/>
    <property type="project" value="UniProtKB-SubCell"/>
</dbReference>
<dbReference type="EMBL" id="AAZO01000375">
    <property type="status" value="NOT_ANNOTATED_CDS"/>
    <property type="molecule type" value="Genomic_DNA"/>
</dbReference>
<dbReference type="PROSITE" id="PS50071">
    <property type="entry name" value="HOMEOBOX_2"/>
    <property type="match status" value="1"/>
</dbReference>
<evidence type="ECO:0000259" key="9">
    <source>
        <dbReference type="PROSITE" id="PS50071"/>
    </source>
</evidence>
<dbReference type="InParanoid" id="E0VA88"/>
<evidence type="ECO:0000256" key="2">
    <source>
        <dbReference type="ARBA" id="ARBA00022473"/>
    </source>
</evidence>
<dbReference type="RefSeq" id="XP_002423032.1">
    <property type="nucleotide sequence ID" value="XM_002422987.1"/>
</dbReference>
<dbReference type="InterPro" id="IPR001356">
    <property type="entry name" value="HD"/>
</dbReference>
<dbReference type="EMBL" id="AAZO01000377">
    <property type="status" value="NOT_ANNOTATED_CDS"/>
    <property type="molecule type" value="Genomic_DNA"/>
</dbReference>
<feature type="region of interest" description="Disordered" evidence="8">
    <location>
        <begin position="237"/>
        <end position="350"/>
    </location>
</feature>
<feature type="compositionally biased region" description="Low complexity" evidence="8">
    <location>
        <begin position="73"/>
        <end position="82"/>
    </location>
</feature>
<dbReference type="SMART" id="SM00389">
    <property type="entry name" value="HOX"/>
    <property type="match status" value="1"/>
</dbReference>
<sequence>MWSNKEFVVVVVVTGPQIDMSLLKGSPFGSGTGNNNGGSNTPTPTPIPLNSNDNLDHHHSTHGHHLNPPPTPHNNESLSNPNTPVPPSNTPGGLNSLNKSAFIELQQQYNPAIRAAYGHFNHHQTSPGSGGYPFPPMHQNSYSSYHLGGYGPQSPPKESELDKIGVEDGPLRVNGKGKKMRKPRTIYSSLQLQQLNRRFQRTQYLALPERAELAASLGLTQTQVKIWFQNRRSKYKKMMKAAQNTGPGGQNNNGGGNGSPAPPGGATVGILGGNNSTGSQNSPNYGHHNQNQTSPSPSSTPVSDMSPHGLSGSPPTMNWDMKPNINNLGVTPTHHTTGHPHHTPTHHHPTHHSYMPQYSWYNADTANQPLLTVWPAV</sequence>
<proteinExistence type="predicted"/>
<dbReference type="CTD" id="8232267"/>
<dbReference type="Gene3D" id="1.10.10.60">
    <property type="entry name" value="Homeodomain-like"/>
    <property type="match status" value="1"/>
</dbReference>
<dbReference type="InterPro" id="IPR017970">
    <property type="entry name" value="Homeobox_CS"/>
</dbReference>
<feature type="region of interest" description="Disordered" evidence="8">
    <location>
        <begin position="20"/>
        <end position="96"/>
    </location>
</feature>
<dbReference type="GeneID" id="8232267"/>
<keyword evidence="2" id="KW-0217">Developmental protein</keyword>
<evidence type="ECO:0000256" key="7">
    <source>
        <dbReference type="RuleBase" id="RU000682"/>
    </source>
</evidence>
<dbReference type="PANTHER" id="PTHR24327">
    <property type="entry name" value="HOMEOBOX PROTEIN"/>
    <property type="match status" value="1"/>
</dbReference>
<gene>
    <name evidence="11" type="primary">8232267</name>
    <name evidence="10" type="ORF">Phum_PHUM031280</name>
</gene>
<dbReference type="OMA" id="YQHFAPQ"/>
<feature type="DNA-binding region" description="Homeobox" evidence="6">
    <location>
        <begin position="180"/>
        <end position="239"/>
    </location>
</feature>
<reference evidence="11" key="3">
    <citation type="submission" date="2021-02" db="UniProtKB">
        <authorList>
            <consortium name="EnsemblMetazoa"/>
        </authorList>
    </citation>
    <scope>IDENTIFICATION</scope>
    <source>
        <strain evidence="11">USDA</strain>
    </source>
</reference>
<dbReference type="CDD" id="cd00086">
    <property type="entry name" value="homeodomain"/>
    <property type="match status" value="1"/>
</dbReference>
<dbReference type="EMBL" id="DS235005">
    <property type="protein sequence ID" value="EEB10294.1"/>
    <property type="molecule type" value="Genomic_DNA"/>
</dbReference>
<dbReference type="HOGENOM" id="CLU_845370_0_0_1"/>
<dbReference type="InterPro" id="IPR050460">
    <property type="entry name" value="Distal-less_Homeobox_TF"/>
</dbReference>
<dbReference type="InterPro" id="IPR000047">
    <property type="entry name" value="HTH_motif"/>
</dbReference>
<dbReference type="EMBL" id="AAZO01000376">
    <property type="status" value="NOT_ANNOTATED_CDS"/>
    <property type="molecule type" value="Genomic_DNA"/>
</dbReference>
<dbReference type="eggNOG" id="KOG0850">
    <property type="taxonomic scope" value="Eukaryota"/>
</dbReference>
<dbReference type="PRINTS" id="PR00024">
    <property type="entry name" value="HOMEOBOX"/>
</dbReference>
<reference evidence="10" key="2">
    <citation type="submission" date="2007-04" db="EMBL/GenBank/DDBJ databases">
        <title>The genome of the human body louse.</title>
        <authorList>
            <consortium name="The Human Body Louse Genome Consortium"/>
            <person name="Kirkness E."/>
            <person name="Walenz B."/>
            <person name="Hass B."/>
            <person name="Bruggner R."/>
            <person name="Strausberg R."/>
        </authorList>
    </citation>
    <scope>NUCLEOTIDE SEQUENCE</scope>
    <source>
        <strain evidence="10">USDA</strain>
    </source>
</reference>
<name>E0VA88_PEDHC</name>
<dbReference type="KEGG" id="phu:Phum_PHUM031280"/>
<dbReference type="SUPFAM" id="SSF46689">
    <property type="entry name" value="Homeodomain-like"/>
    <property type="match status" value="1"/>
</dbReference>
<dbReference type="FunCoup" id="E0VA88">
    <property type="interactions" value="193"/>
</dbReference>
<dbReference type="FunFam" id="1.10.10.60:FF:000233">
    <property type="entry name" value="Distal-less, isoform C"/>
    <property type="match status" value="1"/>
</dbReference>
<dbReference type="AlphaFoldDB" id="E0VA88"/>
<evidence type="ECO:0000256" key="5">
    <source>
        <dbReference type="ARBA" id="ARBA00023242"/>
    </source>
</evidence>
<dbReference type="OrthoDB" id="6159439at2759"/>
<evidence type="ECO:0000256" key="4">
    <source>
        <dbReference type="ARBA" id="ARBA00023155"/>
    </source>
</evidence>
<dbReference type="PANTHER" id="PTHR24327:SF81">
    <property type="entry name" value="HOMEOTIC PROTEIN DISTAL-LESS-RELATED"/>
    <property type="match status" value="1"/>
</dbReference>
<dbReference type="GO" id="GO:0000981">
    <property type="term" value="F:DNA-binding transcription factor activity, RNA polymerase II-specific"/>
    <property type="evidence" value="ECO:0007669"/>
    <property type="project" value="InterPro"/>
</dbReference>
<evidence type="ECO:0000256" key="8">
    <source>
        <dbReference type="SAM" id="MobiDB-lite"/>
    </source>
</evidence>
<dbReference type="VEuPathDB" id="VectorBase:PHUM031280"/>
<evidence type="ECO:0000313" key="11">
    <source>
        <dbReference type="EnsemblMetazoa" id="PHUM031280-PA"/>
    </source>
</evidence>
<protein>
    <submittedName>
        <fullName evidence="10 11">Homeotic protein distal-less, putative</fullName>
    </submittedName>
</protein>
<comment type="subcellular location">
    <subcellularLocation>
        <location evidence="1 6 7">Nucleus</location>
    </subcellularLocation>
</comment>
<dbReference type="GO" id="GO:0000978">
    <property type="term" value="F:RNA polymerase II cis-regulatory region sequence-specific DNA binding"/>
    <property type="evidence" value="ECO:0007669"/>
    <property type="project" value="TreeGrafter"/>
</dbReference>
<evidence type="ECO:0000256" key="1">
    <source>
        <dbReference type="ARBA" id="ARBA00004123"/>
    </source>
</evidence>
<dbReference type="PRINTS" id="PR00031">
    <property type="entry name" value="HTHREPRESSR"/>
</dbReference>
<dbReference type="InterPro" id="IPR009057">
    <property type="entry name" value="Homeodomain-like_sf"/>
</dbReference>
<evidence type="ECO:0000313" key="12">
    <source>
        <dbReference type="Proteomes" id="UP000009046"/>
    </source>
</evidence>
<dbReference type="EnsemblMetazoa" id="PHUM031280-RA">
    <property type="protein sequence ID" value="PHUM031280-PA"/>
    <property type="gene ID" value="PHUM031280"/>
</dbReference>